<dbReference type="Pfam" id="PF12697">
    <property type="entry name" value="Abhydrolase_6"/>
    <property type="match status" value="1"/>
</dbReference>
<dbReference type="PANTHER" id="PTHR43798">
    <property type="entry name" value="MONOACYLGLYCEROL LIPASE"/>
    <property type="match status" value="1"/>
</dbReference>
<dbReference type="Gene3D" id="3.40.50.1820">
    <property type="entry name" value="alpha/beta hydrolase"/>
    <property type="match status" value="1"/>
</dbReference>
<comment type="similarity">
    <text evidence="1">Belongs to the peptidase S33 family.</text>
</comment>
<name>A0ABP7TRB9_9PSEU</name>
<feature type="domain" description="AB hydrolase-1" evidence="3">
    <location>
        <begin position="30"/>
        <end position="247"/>
    </location>
</feature>
<dbReference type="GO" id="GO:0016787">
    <property type="term" value="F:hydrolase activity"/>
    <property type="evidence" value="ECO:0007669"/>
    <property type="project" value="UniProtKB-KW"/>
</dbReference>
<organism evidence="4 5">
    <name type="scientific">Allokutzneria multivorans</name>
    <dbReference type="NCBI Taxonomy" id="1142134"/>
    <lineage>
        <taxon>Bacteria</taxon>
        <taxon>Bacillati</taxon>
        <taxon>Actinomycetota</taxon>
        <taxon>Actinomycetes</taxon>
        <taxon>Pseudonocardiales</taxon>
        <taxon>Pseudonocardiaceae</taxon>
        <taxon>Allokutzneria</taxon>
    </lineage>
</organism>
<comment type="caution">
    <text evidence="4">The sequence shown here is derived from an EMBL/GenBank/DDBJ whole genome shotgun (WGS) entry which is preliminary data.</text>
</comment>
<evidence type="ECO:0000256" key="1">
    <source>
        <dbReference type="ARBA" id="ARBA00010088"/>
    </source>
</evidence>
<keyword evidence="2 4" id="KW-0378">Hydrolase</keyword>
<sequence>MTEVVANNLRFHVQRLSNSEPGSASDAPTVLFLHGLVVDNLSSLYLTLATATADLGAHTICYDQRGHGRSERPATGYTLNDSVTDLNALIAALDVRGPVHLVGNSYGGLLALAYAAEHPDRTAGLLLIESVVPSEGWGDRIVETLSIARTGAYDDRLRHLKGRKWDNLTKQFLGLFHETSLLADMAAEQPFTPERFAAVEAPVHALFGSESDLLPDASLLQKHLPHFELTVLEGQSHMMLTQASGQVREQLRTWLS</sequence>
<dbReference type="PRINTS" id="PR00111">
    <property type="entry name" value="ABHYDROLASE"/>
</dbReference>
<dbReference type="InterPro" id="IPR050266">
    <property type="entry name" value="AB_hydrolase_sf"/>
</dbReference>
<accession>A0ABP7TRB9</accession>
<dbReference type="InterPro" id="IPR029058">
    <property type="entry name" value="AB_hydrolase_fold"/>
</dbReference>
<evidence type="ECO:0000256" key="2">
    <source>
        <dbReference type="ARBA" id="ARBA00022801"/>
    </source>
</evidence>
<gene>
    <name evidence="4" type="ORF">GCM10022247_64060</name>
</gene>
<evidence type="ECO:0000259" key="3">
    <source>
        <dbReference type="Pfam" id="PF12697"/>
    </source>
</evidence>
<dbReference type="Proteomes" id="UP001501747">
    <property type="component" value="Unassembled WGS sequence"/>
</dbReference>
<keyword evidence="5" id="KW-1185">Reference proteome</keyword>
<dbReference type="SUPFAM" id="SSF53474">
    <property type="entry name" value="alpha/beta-Hydrolases"/>
    <property type="match status" value="1"/>
</dbReference>
<dbReference type="EMBL" id="BAABAL010000019">
    <property type="protein sequence ID" value="GAA4030154.1"/>
    <property type="molecule type" value="Genomic_DNA"/>
</dbReference>
<reference evidence="5" key="1">
    <citation type="journal article" date="2019" name="Int. J. Syst. Evol. Microbiol.">
        <title>The Global Catalogue of Microorganisms (GCM) 10K type strain sequencing project: providing services to taxonomists for standard genome sequencing and annotation.</title>
        <authorList>
            <consortium name="The Broad Institute Genomics Platform"/>
            <consortium name="The Broad Institute Genome Sequencing Center for Infectious Disease"/>
            <person name="Wu L."/>
            <person name="Ma J."/>
        </authorList>
    </citation>
    <scope>NUCLEOTIDE SEQUENCE [LARGE SCALE GENOMIC DNA]</scope>
    <source>
        <strain evidence="5">JCM 17342</strain>
    </source>
</reference>
<dbReference type="PRINTS" id="PR00793">
    <property type="entry name" value="PROAMNOPTASE"/>
</dbReference>
<proteinExistence type="inferred from homology"/>
<dbReference type="PANTHER" id="PTHR43798:SF33">
    <property type="entry name" value="HYDROLASE, PUTATIVE (AFU_ORTHOLOGUE AFUA_2G14860)-RELATED"/>
    <property type="match status" value="1"/>
</dbReference>
<evidence type="ECO:0000313" key="4">
    <source>
        <dbReference type="EMBL" id="GAA4030154.1"/>
    </source>
</evidence>
<evidence type="ECO:0000313" key="5">
    <source>
        <dbReference type="Proteomes" id="UP001501747"/>
    </source>
</evidence>
<dbReference type="InterPro" id="IPR002410">
    <property type="entry name" value="Peptidase_S33"/>
</dbReference>
<dbReference type="RefSeq" id="WP_344883176.1">
    <property type="nucleotide sequence ID" value="NZ_BAABAL010000019.1"/>
</dbReference>
<dbReference type="InterPro" id="IPR000073">
    <property type="entry name" value="AB_hydrolase_1"/>
</dbReference>
<protein>
    <submittedName>
        <fullName evidence="4">Alpha/beta hydrolase</fullName>
    </submittedName>
</protein>